<evidence type="ECO:0000313" key="5">
    <source>
        <dbReference type="Proteomes" id="UP000322612"/>
    </source>
</evidence>
<reference evidence="1" key="3">
    <citation type="submission" date="2020-07" db="EMBL/GenBank/DDBJ databases">
        <title>Clinical and genomic characterization of carbapenemase-producing Enterobacterales causing secondary infections during the COVID-19 crisis at a New York City hospital.</title>
        <authorList>
            <person name="Gomez-Simmonds A."/>
            <person name="Annavajhala M.K."/>
            <person name="Uhlemann A.-C."/>
        </authorList>
    </citation>
    <scope>NUCLEOTIDE SEQUENCE</scope>
    <source>
        <strain evidence="1">NK1396</strain>
    </source>
</reference>
<dbReference type="EMBL" id="VTDZ01000240">
    <property type="protein sequence ID" value="TYS02566.1"/>
    <property type="molecule type" value="Genomic_DNA"/>
</dbReference>
<gene>
    <name evidence="2" type="ORF">CGZ54_04505</name>
    <name evidence="3" type="ORF">FZC81_26525</name>
    <name evidence="1" type="ORF">IE983_04420</name>
</gene>
<reference evidence="3 5" key="2">
    <citation type="submission" date="2019-08" db="EMBL/GenBank/DDBJ databases">
        <title>Whole genome sequence analysis of bacterial isolates in patients.</title>
        <authorList>
            <person name="Jeong K.C."/>
        </authorList>
    </citation>
    <scope>NUCLEOTIDE SEQUENCE [LARGE SCALE GENOMIC DNA]</scope>
    <source>
        <strain evidence="3 5">KCJ3K342</strain>
    </source>
</reference>
<dbReference type="Proteomes" id="UP000231328">
    <property type="component" value="Unassembled WGS sequence"/>
</dbReference>
<dbReference type="EMBL" id="JACXTA010000001">
    <property type="protein sequence ID" value="MBD3706684.1"/>
    <property type="molecule type" value="Genomic_DNA"/>
</dbReference>
<dbReference type="Gene3D" id="1.20.5.5260">
    <property type="match status" value="1"/>
</dbReference>
<evidence type="ECO:0000313" key="1">
    <source>
        <dbReference type="EMBL" id="MBD3706684.1"/>
    </source>
</evidence>
<dbReference type="RefSeq" id="WP_044596271.1">
    <property type="nucleotide sequence ID" value="NZ_AP022510.1"/>
</dbReference>
<name>A0A0F4DQ95_9ENTR</name>
<evidence type="ECO:0000313" key="3">
    <source>
        <dbReference type="EMBL" id="TYS02566.1"/>
    </source>
</evidence>
<dbReference type="Pfam" id="PF10798">
    <property type="entry name" value="YmgB"/>
    <property type="match status" value="1"/>
</dbReference>
<organism evidence="1 6">
    <name type="scientific">Enterobacter hormaechei</name>
    <dbReference type="NCBI Taxonomy" id="158836"/>
    <lineage>
        <taxon>Bacteria</taxon>
        <taxon>Pseudomonadati</taxon>
        <taxon>Pseudomonadota</taxon>
        <taxon>Gammaproteobacteria</taxon>
        <taxon>Enterobacterales</taxon>
        <taxon>Enterobacteriaceae</taxon>
        <taxon>Enterobacter</taxon>
        <taxon>Enterobacter cloacae complex</taxon>
    </lineage>
</organism>
<proteinExistence type="predicted"/>
<evidence type="ECO:0000313" key="2">
    <source>
        <dbReference type="EMBL" id="PJG40893.1"/>
    </source>
</evidence>
<dbReference type="Proteomes" id="UP000322612">
    <property type="component" value="Unassembled WGS sequence"/>
</dbReference>
<protein>
    <submittedName>
        <fullName evidence="1">Two-component-system connector protein AriR</fullName>
    </submittedName>
</protein>
<accession>A0A0F4DQ95</accession>
<sequence length="92" mass="10237">MSKAIMQQTYNFEALHDKGLAEHFLNAGKHLSGEVEVLGSAIRCIMLTGDNLSNKEIILQLIHALEITEEPEACDVIRNTLEIVVGFTRDDI</sequence>
<evidence type="ECO:0000313" key="6">
    <source>
        <dbReference type="Proteomes" id="UP000655273"/>
    </source>
</evidence>
<dbReference type="Proteomes" id="UP000655273">
    <property type="component" value="Unassembled WGS sequence"/>
</dbReference>
<dbReference type="AlphaFoldDB" id="A0A0F4DQ95"/>
<comment type="caution">
    <text evidence="1">The sequence shown here is derived from an EMBL/GenBank/DDBJ whole genome shotgun (WGS) entry which is preliminary data.</text>
</comment>
<dbReference type="InterPro" id="IPR024753">
    <property type="entry name" value="AriR"/>
</dbReference>
<dbReference type="EMBL" id="NMVR01000005">
    <property type="protein sequence ID" value="PJG40893.1"/>
    <property type="molecule type" value="Genomic_DNA"/>
</dbReference>
<reference evidence="2 4" key="1">
    <citation type="submission" date="2017-07" db="EMBL/GenBank/DDBJ databases">
        <title>Draft genome sequence of Enterobacter cloacae ST128, a clinical strain coproducing KPC-2 and NDM-1 carbapenemases.</title>
        <authorList>
            <person name="Li X."/>
        </authorList>
    </citation>
    <scope>NUCLEOTIDE SEQUENCE [LARGE SCALE GENOMIC DNA]</scope>
    <source>
        <strain evidence="2 4">HBY</strain>
    </source>
</reference>
<evidence type="ECO:0000313" key="4">
    <source>
        <dbReference type="Proteomes" id="UP000231328"/>
    </source>
</evidence>
<dbReference type="GO" id="GO:0071468">
    <property type="term" value="P:cellular response to acidic pH"/>
    <property type="evidence" value="ECO:0007669"/>
    <property type="project" value="InterPro"/>
</dbReference>